<evidence type="ECO:0000313" key="3">
    <source>
        <dbReference type="EMBL" id="NMH91954.1"/>
    </source>
</evidence>
<gene>
    <name evidence="3" type="ORF">HF519_10290</name>
</gene>
<accession>A0A848DHI0</accession>
<feature type="compositionally biased region" description="Low complexity" evidence="1">
    <location>
        <begin position="103"/>
        <end position="125"/>
    </location>
</feature>
<feature type="compositionally biased region" description="Polar residues" evidence="1">
    <location>
        <begin position="45"/>
        <end position="73"/>
    </location>
</feature>
<name>A0A848DHI0_9PSEU</name>
<dbReference type="AlphaFoldDB" id="A0A848DHI0"/>
<dbReference type="Proteomes" id="UP000586918">
    <property type="component" value="Unassembled WGS sequence"/>
</dbReference>
<evidence type="ECO:0000313" key="4">
    <source>
        <dbReference type="Proteomes" id="UP000586918"/>
    </source>
</evidence>
<feature type="region of interest" description="Disordered" evidence="1">
    <location>
        <begin position="37"/>
        <end position="135"/>
    </location>
</feature>
<dbReference type="SUPFAM" id="SSF142433">
    <property type="entry name" value="CinA-like"/>
    <property type="match status" value="1"/>
</dbReference>
<dbReference type="InterPro" id="IPR008136">
    <property type="entry name" value="CinA_C"/>
</dbReference>
<reference evidence="3 4" key="1">
    <citation type="submission" date="2020-04" db="EMBL/GenBank/DDBJ databases">
        <authorList>
            <person name="Klaysubun C."/>
            <person name="Duangmal K."/>
            <person name="Lipun K."/>
        </authorList>
    </citation>
    <scope>NUCLEOTIDE SEQUENCE [LARGE SCALE GENOMIC DNA]</scope>
    <source>
        <strain evidence="3 4">DSM 45300</strain>
    </source>
</reference>
<feature type="region of interest" description="Disordered" evidence="1">
    <location>
        <begin position="1"/>
        <end position="23"/>
    </location>
</feature>
<feature type="domain" description="CinA C-terminal" evidence="2">
    <location>
        <begin position="165"/>
        <end position="312"/>
    </location>
</feature>
<sequence>MPTGRCGTRSRSVTPASSIPRSSSCCAPTVSRWSWPTPPGRFRIWTTSRPTSSTPGCTATRSSTSAVTPPTRSTAGPRRCGRGRTGGRRSPSTRSRRRRRSTPRAGTCTSTSTTTRRCTRPTTPSGWPSGWAQGRSASCIESRRAGYGPGVRDESKRTDDEQQRQALAERVGELALASGMRVAVAESLTGGMIAGALAAAGDAGEWFQGSVVAYSSDVKHDLLAVPPGPVVSAVAASSMARTVRRLLQADVAVAVTGAGGPDPQDGREPGTVFVALDGPGTHQVQLLELDAEDPAAVCHATAMTALSLLIEAVDDTADERCAPAV</sequence>
<dbReference type="Pfam" id="PF02464">
    <property type="entry name" value="CinA"/>
    <property type="match status" value="1"/>
</dbReference>
<feature type="compositionally biased region" description="Polar residues" evidence="1">
    <location>
        <begin position="9"/>
        <end position="23"/>
    </location>
</feature>
<dbReference type="Gene3D" id="3.90.950.20">
    <property type="entry name" value="CinA-like"/>
    <property type="match status" value="1"/>
</dbReference>
<keyword evidence="4" id="KW-1185">Reference proteome</keyword>
<dbReference type="NCBIfam" id="TIGR00199">
    <property type="entry name" value="PncC_domain"/>
    <property type="match status" value="1"/>
</dbReference>
<proteinExistence type="predicted"/>
<comment type="caution">
    <text evidence="3">The sequence shown here is derived from an EMBL/GenBank/DDBJ whole genome shotgun (WGS) entry which is preliminary data.</text>
</comment>
<protein>
    <submittedName>
        <fullName evidence="3">CinA family protein</fullName>
    </submittedName>
</protein>
<dbReference type="InterPro" id="IPR036653">
    <property type="entry name" value="CinA-like_C"/>
</dbReference>
<evidence type="ECO:0000259" key="2">
    <source>
        <dbReference type="Pfam" id="PF02464"/>
    </source>
</evidence>
<dbReference type="EMBL" id="JAAXKZ010000028">
    <property type="protein sequence ID" value="NMH91954.1"/>
    <property type="molecule type" value="Genomic_DNA"/>
</dbReference>
<organism evidence="3 4">
    <name type="scientific">Pseudonocardia bannensis</name>
    <dbReference type="NCBI Taxonomy" id="630973"/>
    <lineage>
        <taxon>Bacteria</taxon>
        <taxon>Bacillati</taxon>
        <taxon>Actinomycetota</taxon>
        <taxon>Actinomycetes</taxon>
        <taxon>Pseudonocardiales</taxon>
        <taxon>Pseudonocardiaceae</taxon>
        <taxon>Pseudonocardia</taxon>
    </lineage>
</organism>
<evidence type="ECO:0000256" key="1">
    <source>
        <dbReference type="SAM" id="MobiDB-lite"/>
    </source>
</evidence>